<dbReference type="SUPFAM" id="SSF54897">
    <property type="entry name" value="Protease propeptides/inhibitors"/>
    <property type="match status" value="1"/>
</dbReference>
<gene>
    <name evidence="1" type="ORF">XAT740_LOCUS26507</name>
</gene>
<dbReference type="EMBL" id="CAJNOR010002158">
    <property type="protein sequence ID" value="CAF1255794.1"/>
    <property type="molecule type" value="Genomic_DNA"/>
</dbReference>
<keyword evidence="2" id="KW-1185">Reference proteome</keyword>
<evidence type="ECO:0000313" key="1">
    <source>
        <dbReference type="EMBL" id="CAF1255794.1"/>
    </source>
</evidence>
<reference evidence="1" key="1">
    <citation type="submission" date="2021-02" db="EMBL/GenBank/DDBJ databases">
        <authorList>
            <person name="Nowell W R."/>
        </authorList>
    </citation>
    <scope>NUCLEOTIDE SEQUENCE</scope>
</reference>
<protein>
    <recommendedName>
        <fullName evidence="3">Inhibitor I9 domain-containing protein</fullName>
    </recommendedName>
</protein>
<evidence type="ECO:0000313" key="2">
    <source>
        <dbReference type="Proteomes" id="UP000663828"/>
    </source>
</evidence>
<organism evidence="1 2">
    <name type="scientific">Adineta ricciae</name>
    <name type="common">Rotifer</name>
    <dbReference type="NCBI Taxonomy" id="249248"/>
    <lineage>
        <taxon>Eukaryota</taxon>
        <taxon>Metazoa</taxon>
        <taxon>Spiralia</taxon>
        <taxon>Gnathifera</taxon>
        <taxon>Rotifera</taxon>
        <taxon>Eurotatoria</taxon>
        <taxon>Bdelloidea</taxon>
        <taxon>Adinetida</taxon>
        <taxon>Adinetidae</taxon>
        <taxon>Adineta</taxon>
    </lineage>
</organism>
<dbReference type="AlphaFoldDB" id="A0A815AF04"/>
<dbReference type="InterPro" id="IPR037045">
    <property type="entry name" value="S8pro/Inhibitor_I9_sf"/>
</dbReference>
<proteinExistence type="predicted"/>
<dbReference type="Gene3D" id="3.30.70.80">
    <property type="entry name" value="Peptidase S8 propeptide/proteinase inhibitor I9"/>
    <property type="match status" value="1"/>
</dbReference>
<sequence>MSQNVVVGSYIIYNVGNAEPGLVANVKKQITDAGGRITYEYSSAANGFAVSNTPHHVIQAIERDFGDKFMIQPDGIQQLH</sequence>
<name>A0A815AF04_ADIRI</name>
<accession>A0A815AF04</accession>
<dbReference type="Proteomes" id="UP000663828">
    <property type="component" value="Unassembled WGS sequence"/>
</dbReference>
<evidence type="ECO:0008006" key="3">
    <source>
        <dbReference type="Google" id="ProtNLM"/>
    </source>
</evidence>
<comment type="caution">
    <text evidence="1">The sequence shown here is derived from an EMBL/GenBank/DDBJ whole genome shotgun (WGS) entry which is preliminary data.</text>
</comment>